<dbReference type="RefSeq" id="WP_163963985.1">
    <property type="nucleotide sequence ID" value="NZ_JAAIVB010000045.1"/>
</dbReference>
<dbReference type="AlphaFoldDB" id="A0A6B3SMZ9"/>
<evidence type="ECO:0000313" key="2">
    <source>
        <dbReference type="EMBL" id="NEX62101.1"/>
    </source>
</evidence>
<dbReference type="SUPFAM" id="SSF51120">
    <property type="entry name" value="beta-Roll"/>
    <property type="match status" value="1"/>
</dbReference>
<dbReference type="Pfam" id="PF13946">
    <property type="entry name" value="DUF4214"/>
    <property type="match status" value="1"/>
</dbReference>
<dbReference type="InterPro" id="IPR011049">
    <property type="entry name" value="Serralysin-like_metalloprot_C"/>
</dbReference>
<evidence type="ECO:0000313" key="3">
    <source>
        <dbReference type="Proteomes" id="UP000482155"/>
    </source>
</evidence>
<dbReference type="InterPro" id="IPR025282">
    <property type="entry name" value="DUF4214"/>
</dbReference>
<evidence type="ECO:0000259" key="1">
    <source>
        <dbReference type="Pfam" id="PF13946"/>
    </source>
</evidence>
<dbReference type="EMBL" id="JAAIVB010000045">
    <property type="protein sequence ID" value="NEX62101.1"/>
    <property type="molecule type" value="Genomic_DNA"/>
</dbReference>
<dbReference type="Proteomes" id="UP000482155">
    <property type="component" value="Unassembled WGS sequence"/>
</dbReference>
<gene>
    <name evidence="2" type="ORF">G3574_13510</name>
</gene>
<sequence length="648" mass="68097">MIAQHCHGTMAGCRGENRAVGPECVASLRLFPLSSRGKPRCVNQYSNMAFQQVTIDTVQKLYVTFFSRPADVAGLAFWADKVEQKTLTEAQIAACFVGSVEYQSMYGHLEVGTVISSLYAHLFGRTPATNELLFWANRIFQGLEFMDSLALKLANSAQGTDANNFANKVSAAELFTGSLQTARLVGDYAMSGRFNGMGWLSEIVDTTSYSKNTSDTTLISAFSGFSYRPFEADITADGTYALTRMHVVNVKANVAAGSSISFGSADDSMMSQGGSVAPSSSSLKTLIDGGAGTNTLSAALVNAANAEQFANFQVLSLDSQTGCDVSLLSKCTIKDLVMKTATSSATYDGVTKEMAFSISYFGDNNGAVTTLRMTSASGPSDDFTITFKPQIPYPSFSGGVINAGTIAAEGIEHFYISTYPNIIEPKASEVITLGADSTAQTVTIERNYIDISLSFADGFGSRTAAAGGVSLIDASQYLAKITIDLNHVTSSAAGLKVLGGSDSDTIITGPFSATLTGGGGTDNFIVNASVVSNVASPVITTITDISSKERIIFHAGSASETFIPAKVDVSNATSLYSGVVNALDLAASADGSNTANIRWFQYQGDTYLMEDMSGSTALTNADLVVKLTGLYDLSNATYSASSHALTIA</sequence>
<reference evidence="2 3" key="1">
    <citation type="submission" date="2020-02" db="EMBL/GenBank/DDBJ databases">
        <authorList>
            <person name="Kim M.K."/>
        </authorList>
    </citation>
    <scope>NUCLEOTIDE SEQUENCE [LARGE SCALE GENOMIC DNA]</scope>
    <source>
        <strain evidence="2 3">17J57-3</strain>
    </source>
</reference>
<accession>A0A6B3SMZ9</accession>
<name>A0A6B3SMZ9_9BURK</name>
<proteinExistence type="predicted"/>
<organism evidence="2 3">
    <name type="scientific">Noviherbaspirillum galbum</name>
    <dbReference type="NCBI Taxonomy" id="2709383"/>
    <lineage>
        <taxon>Bacteria</taxon>
        <taxon>Pseudomonadati</taxon>
        <taxon>Pseudomonadota</taxon>
        <taxon>Betaproteobacteria</taxon>
        <taxon>Burkholderiales</taxon>
        <taxon>Oxalobacteraceae</taxon>
        <taxon>Noviherbaspirillum</taxon>
    </lineage>
</organism>
<dbReference type="Gene3D" id="1.10.3130.20">
    <property type="entry name" value="Phycobilisome linker domain"/>
    <property type="match status" value="1"/>
</dbReference>
<feature type="domain" description="DUF4214" evidence="1">
    <location>
        <begin position="93"/>
        <end position="157"/>
    </location>
</feature>
<dbReference type="InterPro" id="IPR038255">
    <property type="entry name" value="PBS_linker_sf"/>
</dbReference>
<protein>
    <submittedName>
        <fullName evidence="2">DUF4214 domain-containing protein</fullName>
    </submittedName>
</protein>
<comment type="caution">
    <text evidence="2">The sequence shown here is derived from an EMBL/GenBank/DDBJ whole genome shotgun (WGS) entry which is preliminary data.</text>
</comment>
<keyword evidence="3" id="KW-1185">Reference proteome</keyword>